<feature type="region of interest" description="Disordered" evidence="3">
    <location>
        <begin position="86"/>
        <end position="164"/>
    </location>
</feature>
<gene>
    <name evidence="5" type="ORF">EC973_005075</name>
</gene>
<evidence type="ECO:0000256" key="3">
    <source>
        <dbReference type="SAM" id="MobiDB-lite"/>
    </source>
</evidence>
<dbReference type="CDD" id="cd00590">
    <property type="entry name" value="RRM_SF"/>
    <property type="match status" value="1"/>
</dbReference>
<reference evidence="5" key="1">
    <citation type="submission" date="2020-01" db="EMBL/GenBank/DDBJ databases">
        <title>Genome Sequencing of Three Apophysomyces-Like Fungal Strains Confirms a Novel Fungal Genus in the Mucoromycota with divergent Burkholderia-like Endosymbiotic Bacteria.</title>
        <authorList>
            <person name="Stajich J.E."/>
            <person name="Macias A.M."/>
            <person name="Carter-House D."/>
            <person name="Lovett B."/>
            <person name="Kasson L.R."/>
            <person name="Berry K."/>
            <person name="Grigoriev I."/>
            <person name="Chang Y."/>
            <person name="Spatafora J."/>
            <person name="Kasson M.T."/>
        </authorList>
    </citation>
    <scope>NUCLEOTIDE SEQUENCE</scope>
    <source>
        <strain evidence="5">NRRL A-21654</strain>
    </source>
</reference>
<evidence type="ECO:0000313" key="6">
    <source>
        <dbReference type="Proteomes" id="UP000605846"/>
    </source>
</evidence>
<dbReference type="SUPFAM" id="SSF54928">
    <property type="entry name" value="RNA-binding domain, RBD"/>
    <property type="match status" value="2"/>
</dbReference>
<dbReference type="InterPro" id="IPR035979">
    <property type="entry name" value="RBD_domain_sf"/>
</dbReference>
<dbReference type="Proteomes" id="UP000605846">
    <property type="component" value="Unassembled WGS sequence"/>
</dbReference>
<organism evidence="5 6">
    <name type="scientific">Apophysomyces ossiformis</name>
    <dbReference type="NCBI Taxonomy" id="679940"/>
    <lineage>
        <taxon>Eukaryota</taxon>
        <taxon>Fungi</taxon>
        <taxon>Fungi incertae sedis</taxon>
        <taxon>Mucoromycota</taxon>
        <taxon>Mucoromycotina</taxon>
        <taxon>Mucoromycetes</taxon>
        <taxon>Mucorales</taxon>
        <taxon>Mucorineae</taxon>
        <taxon>Mucoraceae</taxon>
        <taxon>Apophysomyces</taxon>
    </lineage>
</organism>
<accession>A0A8H7BRY7</accession>
<dbReference type="PROSITE" id="PS50102">
    <property type="entry name" value="RRM"/>
    <property type="match status" value="2"/>
</dbReference>
<evidence type="ECO:0000256" key="2">
    <source>
        <dbReference type="PROSITE-ProRule" id="PRU00176"/>
    </source>
</evidence>
<dbReference type="OrthoDB" id="439808at2759"/>
<keyword evidence="1 2" id="KW-0694">RNA-binding</keyword>
<evidence type="ECO:0000256" key="1">
    <source>
        <dbReference type="ARBA" id="ARBA00022884"/>
    </source>
</evidence>
<keyword evidence="6" id="KW-1185">Reference proteome</keyword>
<feature type="compositionally biased region" description="Basic and acidic residues" evidence="3">
    <location>
        <begin position="253"/>
        <end position="275"/>
    </location>
</feature>
<feature type="compositionally biased region" description="Basic residues" evidence="3">
    <location>
        <begin position="139"/>
        <end position="160"/>
    </location>
</feature>
<dbReference type="AlphaFoldDB" id="A0A8H7BRY7"/>
<feature type="compositionally biased region" description="Basic and acidic residues" evidence="3">
    <location>
        <begin position="86"/>
        <end position="101"/>
    </location>
</feature>
<comment type="caution">
    <text evidence="5">The sequence shown here is derived from an EMBL/GenBank/DDBJ whole genome shotgun (WGS) entry which is preliminary data.</text>
</comment>
<dbReference type="PANTHER" id="PTHR48025:SF1">
    <property type="entry name" value="RRM DOMAIN-CONTAINING PROTEIN"/>
    <property type="match status" value="1"/>
</dbReference>
<dbReference type="SMART" id="SM00360">
    <property type="entry name" value="RRM"/>
    <property type="match status" value="2"/>
</dbReference>
<dbReference type="InterPro" id="IPR000504">
    <property type="entry name" value="RRM_dom"/>
</dbReference>
<name>A0A8H7BRY7_9FUNG</name>
<dbReference type="GO" id="GO:0003729">
    <property type="term" value="F:mRNA binding"/>
    <property type="evidence" value="ECO:0007669"/>
    <property type="project" value="TreeGrafter"/>
</dbReference>
<feature type="region of interest" description="Disordered" evidence="3">
    <location>
        <begin position="249"/>
        <end position="294"/>
    </location>
</feature>
<evidence type="ECO:0000259" key="4">
    <source>
        <dbReference type="PROSITE" id="PS50102"/>
    </source>
</evidence>
<dbReference type="PANTHER" id="PTHR48025">
    <property type="entry name" value="OS02G0815200 PROTEIN"/>
    <property type="match status" value="1"/>
</dbReference>
<feature type="domain" description="RRM" evidence="4">
    <location>
        <begin position="19"/>
        <end position="95"/>
    </location>
</feature>
<sequence>MAQEGSPEALPTDTETTVHKVFVGNLSFQTTEEGLVKCFEDAGKVLGADIITRGRRSIGYGFVSFATAEEAEKATKELNKKELDGREINVEIARPKDTERPRRPRRTGRRPSHRRRSHDTDEEEEGGQTAPAAEEKNRGRQGRPKRRGRGRRFSYRRNISRRPMEKTEASKITLFVGNLPWSTTDETLQDLFNDYHVKSARIARFGSRSKGYGFVELESEEDQKKALENFKNIVLEGRNIYIKVALFPSQQKQSEEAQLEDKEQPKKEEKEKEDTENTESAENTKEEEAKSAAH</sequence>
<dbReference type="Pfam" id="PF00076">
    <property type="entry name" value="RRM_1"/>
    <property type="match status" value="2"/>
</dbReference>
<dbReference type="GO" id="GO:0005634">
    <property type="term" value="C:nucleus"/>
    <property type="evidence" value="ECO:0007669"/>
    <property type="project" value="TreeGrafter"/>
</dbReference>
<feature type="compositionally biased region" description="Basic residues" evidence="3">
    <location>
        <begin position="102"/>
        <end position="117"/>
    </location>
</feature>
<dbReference type="InterPro" id="IPR012677">
    <property type="entry name" value="Nucleotide-bd_a/b_plait_sf"/>
</dbReference>
<dbReference type="InterPro" id="IPR050502">
    <property type="entry name" value="Euk_RNA-bind_prot"/>
</dbReference>
<evidence type="ECO:0000313" key="5">
    <source>
        <dbReference type="EMBL" id="KAF7729044.1"/>
    </source>
</evidence>
<protein>
    <recommendedName>
        <fullName evidence="4">RRM domain-containing protein</fullName>
    </recommendedName>
</protein>
<feature type="compositionally biased region" description="Basic and acidic residues" evidence="3">
    <location>
        <begin position="282"/>
        <end position="294"/>
    </location>
</feature>
<proteinExistence type="predicted"/>
<feature type="domain" description="RRM" evidence="4">
    <location>
        <begin position="172"/>
        <end position="247"/>
    </location>
</feature>
<dbReference type="EMBL" id="JABAYA010000029">
    <property type="protein sequence ID" value="KAF7729044.1"/>
    <property type="molecule type" value="Genomic_DNA"/>
</dbReference>
<dbReference type="Gene3D" id="3.30.70.330">
    <property type="match status" value="2"/>
</dbReference>